<name>A0A2R8BCI9_9RHOB</name>
<evidence type="ECO:0000313" key="4">
    <source>
        <dbReference type="Proteomes" id="UP000244880"/>
    </source>
</evidence>
<reference evidence="3 4" key="1">
    <citation type="submission" date="2018-03" db="EMBL/GenBank/DDBJ databases">
        <authorList>
            <person name="Keele B.F."/>
        </authorList>
    </citation>
    <scope>NUCLEOTIDE SEQUENCE [LARGE SCALE GENOMIC DNA]</scope>
    <source>
        <strain evidence="3 4">CECT 8599</strain>
    </source>
</reference>
<accession>A0A2R8BCI9</accession>
<dbReference type="AlphaFoldDB" id="A0A2R8BCI9"/>
<keyword evidence="2" id="KW-0732">Signal</keyword>
<gene>
    <name evidence="3" type="ORF">ASD8599_01525</name>
</gene>
<protein>
    <submittedName>
        <fullName evidence="3">Uncharacterized protein</fullName>
    </submittedName>
</protein>
<dbReference type="Proteomes" id="UP000244880">
    <property type="component" value="Unassembled WGS sequence"/>
</dbReference>
<feature type="region of interest" description="Disordered" evidence="1">
    <location>
        <begin position="124"/>
        <end position="143"/>
    </location>
</feature>
<evidence type="ECO:0000256" key="2">
    <source>
        <dbReference type="SAM" id="SignalP"/>
    </source>
</evidence>
<feature type="signal peptide" evidence="2">
    <location>
        <begin position="1"/>
        <end position="22"/>
    </location>
</feature>
<proteinExistence type="predicted"/>
<evidence type="ECO:0000256" key="1">
    <source>
        <dbReference type="SAM" id="MobiDB-lite"/>
    </source>
</evidence>
<feature type="chain" id="PRO_5015344990" evidence="2">
    <location>
        <begin position="23"/>
        <end position="143"/>
    </location>
</feature>
<keyword evidence="4" id="KW-1185">Reference proteome</keyword>
<sequence length="143" mass="15657">MRTCYRIASYLGAVLIAVPAYAVDLACLSRNPSTKDWVPEAVFVSIDTQSLKARVLDEYTLSVMEGPALAEVSRPTSKRLQLNWALIDATDLSGRSTNVKFKMTLNLKTFKFNYSGVSESSFLTPGSASGTCAPWDRIPDPKS</sequence>
<organism evidence="3 4">
    <name type="scientific">Ascidiaceihabitans donghaensis</name>
    <dbReference type="NCBI Taxonomy" id="1510460"/>
    <lineage>
        <taxon>Bacteria</taxon>
        <taxon>Pseudomonadati</taxon>
        <taxon>Pseudomonadota</taxon>
        <taxon>Alphaproteobacteria</taxon>
        <taxon>Rhodobacterales</taxon>
        <taxon>Paracoccaceae</taxon>
        <taxon>Ascidiaceihabitans</taxon>
    </lineage>
</organism>
<evidence type="ECO:0000313" key="3">
    <source>
        <dbReference type="EMBL" id="SPH20784.1"/>
    </source>
</evidence>
<dbReference type="EMBL" id="OMOR01000001">
    <property type="protein sequence ID" value="SPH20784.1"/>
    <property type="molecule type" value="Genomic_DNA"/>
</dbReference>